<keyword evidence="1" id="KW-0479">Metal-binding</keyword>
<name>A0A0B7KI17_BIOOC</name>
<dbReference type="Pfam" id="PF00172">
    <property type="entry name" value="Zn_clus"/>
    <property type="match status" value="1"/>
</dbReference>
<protein>
    <recommendedName>
        <fullName evidence="7">Zn(2)-C6 fungal-type domain-containing protein</fullName>
    </recommendedName>
</protein>
<evidence type="ECO:0000256" key="3">
    <source>
        <dbReference type="ARBA" id="ARBA00023015"/>
    </source>
</evidence>
<sequence>MITRTKTGCISCRIRRVKCDETKPQCLRCQSARRTCDGYLSPDKKMSRRQLLDALSSSSIVGPASEVLAANHKCNLPSLPAPSPPFIGQQALSSSSSSPQDVKYFDHFRCATAPNTDSFIPSMFWGQDLLQLAHDEPAMWHATLAVGALHRRWELSSPGEEMDTLIRHATVHYGKAMALASTLDSPDKLLALGLPLIAAANMLGLWSESHMHILSSFRILAEVPKPSAFDDVKKRIAATLTRMDMQSFTLSDSDSPYPFAQSAAIRGINQVTGDGVFHSYSQAASTLFDIIRQLMVNDRNYWDGGMDDASYCAVNDQVRLDLEHFERMMTKFEARRHDFLDEHAAISIRVYHAWLRFIFKTKIFGPEVRHDDCLEYFQLIATLVHIFIERRGGNSDNKTESLQLSLEPAVVLPLFDAAKRCRHPALRRHILNLMKKMNRHEGMWRSDGAAVAISSIMDVEEEGLGEEYENIGSLGENHLLKKRVQTDSLSIPWGAWSLANFSPPTCYTWDGMARISEKQRVSSVMMANQFDSRELNLQLVMSGFDPEKPLVTMKPLTVKF</sequence>
<dbReference type="SMART" id="SM00066">
    <property type="entry name" value="GAL4"/>
    <property type="match status" value="1"/>
</dbReference>
<feature type="domain" description="Zn(2)-C6 fungal-type" evidence="7">
    <location>
        <begin position="8"/>
        <end position="36"/>
    </location>
</feature>
<keyword evidence="3" id="KW-0805">Transcription regulation</keyword>
<dbReference type="SUPFAM" id="SSF57701">
    <property type="entry name" value="Zn2/Cys6 DNA-binding domain"/>
    <property type="match status" value="1"/>
</dbReference>
<proteinExistence type="predicted"/>
<dbReference type="GO" id="GO:0008270">
    <property type="term" value="F:zinc ion binding"/>
    <property type="evidence" value="ECO:0007669"/>
    <property type="project" value="InterPro"/>
</dbReference>
<reference evidence="8" key="1">
    <citation type="submission" date="2015-01" db="EMBL/GenBank/DDBJ databases">
        <authorList>
            <person name="Durling Mikael"/>
        </authorList>
    </citation>
    <scope>NUCLEOTIDE SEQUENCE</scope>
</reference>
<dbReference type="PROSITE" id="PS00463">
    <property type="entry name" value="ZN2_CY6_FUNGAL_1"/>
    <property type="match status" value="1"/>
</dbReference>
<dbReference type="Gene3D" id="4.10.240.10">
    <property type="entry name" value="Zn(2)-C6 fungal-type DNA-binding domain"/>
    <property type="match status" value="1"/>
</dbReference>
<dbReference type="GO" id="GO:0003677">
    <property type="term" value="F:DNA binding"/>
    <property type="evidence" value="ECO:0007669"/>
    <property type="project" value="UniProtKB-KW"/>
</dbReference>
<evidence type="ECO:0000256" key="5">
    <source>
        <dbReference type="ARBA" id="ARBA00023163"/>
    </source>
</evidence>
<keyword evidence="5" id="KW-0804">Transcription</keyword>
<accession>A0A0B7KI17</accession>
<dbReference type="InterPro" id="IPR001138">
    <property type="entry name" value="Zn2Cys6_DnaBD"/>
</dbReference>
<evidence type="ECO:0000256" key="6">
    <source>
        <dbReference type="ARBA" id="ARBA00023242"/>
    </source>
</evidence>
<keyword evidence="2" id="KW-0862">Zinc</keyword>
<organism evidence="8">
    <name type="scientific">Bionectria ochroleuca</name>
    <name type="common">Gliocladium roseum</name>
    <dbReference type="NCBI Taxonomy" id="29856"/>
    <lineage>
        <taxon>Eukaryota</taxon>
        <taxon>Fungi</taxon>
        <taxon>Dikarya</taxon>
        <taxon>Ascomycota</taxon>
        <taxon>Pezizomycotina</taxon>
        <taxon>Sordariomycetes</taxon>
        <taxon>Hypocreomycetidae</taxon>
        <taxon>Hypocreales</taxon>
        <taxon>Bionectriaceae</taxon>
        <taxon>Clonostachys</taxon>
    </lineage>
</organism>
<evidence type="ECO:0000313" key="8">
    <source>
        <dbReference type="EMBL" id="CEO57223.1"/>
    </source>
</evidence>
<dbReference type="PANTHER" id="PTHR36206:SF12">
    <property type="entry name" value="ASPERCRYPTIN BIOSYNTHESIS CLUSTER-SPECIFIC TRANSCRIPTION REGULATOR ATNN-RELATED"/>
    <property type="match status" value="1"/>
</dbReference>
<gene>
    <name evidence="8" type="ORF">BN869_000013281_1</name>
</gene>
<keyword evidence="6" id="KW-0539">Nucleus</keyword>
<evidence type="ECO:0000256" key="1">
    <source>
        <dbReference type="ARBA" id="ARBA00022723"/>
    </source>
</evidence>
<evidence type="ECO:0000256" key="2">
    <source>
        <dbReference type="ARBA" id="ARBA00022833"/>
    </source>
</evidence>
<dbReference type="GO" id="GO:0000981">
    <property type="term" value="F:DNA-binding transcription factor activity, RNA polymerase II-specific"/>
    <property type="evidence" value="ECO:0007669"/>
    <property type="project" value="InterPro"/>
</dbReference>
<dbReference type="CDD" id="cd00067">
    <property type="entry name" value="GAL4"/>
    <property type="match status" value="1"/>
</dbReference>
<dbReference type="PROSITE" id="PS50048">
    <property type="entry name" value="ZN2_CY6_FUNGAL_2"/>
    <property type="match status" value="1"/>
</dbReference>
<dbReference type="InterPro" id="IPR052360">
    <property type="entry name" value="Transcr_Regulatory_Proteins"/>
</dbReference>
<evidence type="ECO:0000256" key="4">
    <source>
        <dbReference type="ARBA" id="ARBA00023125"/>
    </source>
</evidence>
<keyword evidence="4" id="KW-0238">DNA-binding</keyword>
<evidence type="ECO:0000259" key="7">
    <source>
        <dbReference type="PROSITE" id="PS50048"/>
    </source>
</evidence>
<dbReference type="EMBL" id="CDPU01000091">
    <property type="protein sequence ID" value="CEO57223.1"/>
    <property type="molecule type" value="Genomic_DNA"/>
</dbReference>
<dbReference type="PANTHER" id="PTHR36206">
    <property type="entry name" value="ASPERCRYPTIN BIOSYNTHESIS CLUSTER-SPECIFIC TRANSCRIPTION REGULATOR ATNN-RELATED"/>
    <property type="match status" value="1"/>
</dbReference>
<dbReference type="InterPro" id="IPR036864">
    <property type="entry name" value="Zn2-C6_fun-type_DNA-bd_sf"/>
</dbReference>
<dbReference type="AlphaFoldDB" id="A0A0B7KI17"/>